<gene>
    <name evidence="1" type="ORF">PV07_10510</name>
</gene>
<protein>
    <submittedName>
        <fullName evidence="1">Uncharacterized protein</fullName>
    </submittedName>
</protein>
<keyword evidence="2" id="KW-1185">Reference proteome</keyword>
<accession>A0A0D2C2U7</accession>
<dbReference type="HOGENOM" id="CLU_2120838_0_0_1"/>
<evidence type="ECO:0000313" key="2">
    <source>
        <dbReference type="Proteomes" id="UP000054466"/>
    </source>
</evidence>
<dbReference type="EMBL" id="KN847045">
    <property type="protein sequence ID" value="KIW24820.1"/>
    <property type="molecule type" value="Genomic_DNA"/>
</dbReference>
<dbReference type="AlphaFoldDB" id="A0A0D2C2U7"/>
<reference evidence="1 2" key="1">
    <citation type="submission" date="2015-01" db="EMBL/GenBank/DDBJ databases">
        <title>The Genome Sequence of Cladophialophora immunda CBS83496.</title>
        <authorList>
            <consortium name="The Broad Institute Genomics Platform"/>
            <person name="Cuomo C."/>
            <person name="de Hoog S."/>
            <person name="Gorbushina A."/>
            <person name="Stielow B."/>
            <person name="Teixiera M."/>
            <person name="Abouelleil A."/>
            <person name="Chapman S.B."/>
            <person name="Priest M."/>
            <person name="Young S.K."/>
            <person name="Wortman J."/>
            <person name="Nusbaum C."/>
            <person name="Birren B."/>
        </authorList>
    </citation>
    <scope>NUCLEOTIDE SEQUENCE [LARGE SCALE GENOMIC DNA]</scope>
    <source>
        <strain evidence="1 2">CBS 83496</strain>
    </source>
</reference>
<name>A0A0D2C2U7_9EURO</name>
<organism evidence="1 2">
    <name type="scientific">Cladophialophora immunda</name>
    <dbReference type="NCBI Taxonomy" id="569365"/>
    <lineage>
        <taxon>Eukaryota</taxon>
        <taxon>Fungi</taxon>
        <taxon>Dikarya</taxon>
        <taxon>Ascomycota</taxon>
        <taxon>Pezizomycotina</taxon>
        <taxon>Eurotiomycetes</taxon>
        <taxon>Chaetothyriomycetidae</taxon>
        <taxon>Chaetothyriales</taxon>
        <taxon>Herpotrichiellaceae</taxon>
        <taxon>Cladophialophora</taxon>
    </lineage>
</organism>
<proteinExistence type="predicted"/>
<sequence length="114" mass="11856">MATLVIAHRIGIESGPDGRGPGLPLPPSLKTVSLWGENCTGNLGALHTILAASQVEELCAEFLGVVHGIPEDGSLLSLSPPSSTCCVQAQEITPAAVPEPLPPSSKFLLYRGRF</sequence>
<dbReference type="GeneID" id="27349704"/>
<dbReference type="RefSeq" id="XP_016245036.1">
    <property type="nucleotide sequence ID" value="XM_016397845.1"/>
</dbReference>
<dbReference type="Proteomes" id="UP000054466">
    <property type="component" value="Unassembled WGS sequence"/>
</dbReference>
<dbReference type="VEuPathDB" id="FungiDB:PV07_10510"/>
<evidence type="ECO:0000313" key="1">
    <source>
        <dbReference type="EMBL" id="KIW24820.1"/>
    </source>
</evidence>